<gene>
    <name evidence="3" type="ORF">AK812_SmicGene7038</name>
</gene>
<accession>A0A1Q9EPJ1</accession>
<dbReference type="PROSITE" id="PS50042">
    <property type="entry name" value="CNMP_BINDING_3"/>
    <property type="match status" value="1"/>
</dbReference>
<evidence type="ECO:0000313" key="3">
    <source>
        <dbReference type="EMBL" id="OLQ09356.1"/>
    </source>
</evidence>
<keyword evidence="4" id="KW-1185">Reference proteome</keyword>
<dbReference type="Proteomes" id="UP000186817">
    <property type="component" value="Unassembled WGS sequence"/>
</dbReference>
<proteinExistence type="predicted"/>
<evidence type="ECO:0000313" key="4">
    <source>
        <dbReference type="Proteomes" id="UP000186817"/>
    </source>
</evidence>
<dbReference type="Gene3D" id="2.60.120.10">
    <property type="entry name" value="Jelly Rolls"/>
    <property type="match status" value="1"/>
</dbReference>
<dbReference type="InterPro" id="IPR000595">
    <property type="entry name" value="cNMP-bd_dom"/>
</dbReference>
<dbReference type="EMBL" id="LSRX01000098">
    <property type="protein sequence ID" value="OLQ09356.1"/>
    <property type="molecule type" value="Genomic_DNA"/>
</dbReference>
<evidence type="ECO:0000256" key="1">
    <source>
        <dbReference type="SAM" id="MobiDB-lite"/>
    </source>
</evidence>
<dbReference type="InterPro" id="IPR014710">
    <property type="entry name" value="RmlC-like_jellyroll"/>
</dbReference>
<dbReference type="AlphaFoldDB" id="A0A1Q9EPJ1"/>
<organism evidence="3 4">
    <name type="scientific">Symbiodinium microadriaticum</name>
    <name type="common">Dinoflagellate</name>
    <name type="synonym">Zooxanthella microadriatica</name>
    <dbReference type="NCBI Taxonomy" id="2951"/>
    <lineage>
        <taxon>Eukaryota</taxon>
        <taxon>Sar</taxon>
        <taxon>Alveolata</taxon>
        <taxon>Dinophyceae</taxon>
        <taxon>Suessiales</taxon>
        <taxon>Symbiodiniaceae</taxon>
        <taxon>Symbiodinium</taxon>
    </lineage>
</organism>
<sequence length="375" mass="40962">MGETVSVPCDTQDLGEDRQSVERLPAHGRSAPAALQGGGVLRAEAVLTEPTRSPALGGQLAPKHLRRSPSRDILLPEDRVVLEGVIAQLRSERLYSRKQPDGDLPVEDLEAPPGQTATEAELKEAPETPESEPVEQPDVIESHVRENVLSVEEGVLTVGETRSLAVMQRPSLVPRLPRHGMRSQDMFTPRRDVPFTPRQLPTVGELGSRRPDAEERRWIEAAVRRIFLLLTPATFEALMDAFREWRLPPGTKLVEQGTPVTKGPGLCVLLDGVVDVLHCPTGASSSEKVCTYDRCGQCFGELELFYDQGSWALGEGMVEEVSKCSASSREWEEASLGHDRHPNAHNLVDSAERGTAHLAQVLTPLGSVLVRATSP</sequence>
<feature type="region of interest" description="Disordered" evidence="1">
    <location>
        <begin position="175"/>
        <end position="208"/>
    </location>
</feature>
<dbReference type="CDD" id="cd00038">
    <property type="entry name" value="CAP_ED"/>
    <property type="match status" value="1"/>
</dbReference>
<protein>
    <recommendedName>
        <fullName evidence="2">Cyclic nucleotide-binding domain-containing protein</fullName>
    </recommendedName>
</protein>
<feature type="region of interest" description="Disordered" evidence="1">
    <location>
        <begin position="97"/>
        <end position="135"/>
    </location>
</feature>
<dbReference type="InterPro" id="IPR018490">
    <property type="entry name" value="cNMP-bd_dom_sf"/>
</dbReference>
<feature type="domain" description="Cyclic nucleotide-binding" evidence="2">
    <location>
        <begin position="226"/>
        <end position="307"/>
    </location>
</feature>
<reference evidence="3 4" key="1">
    <citation type="submission" date="2016-02" db="EMBL/GenBank/DDBJ databases">
        <title>Genome analysis of coral dinoflagellate symbionts highlights evolutionary adaptations to a symbiotic lifestyle.</title>
        <authorList>
            <person name="Aranda M."/>
            <person name="Li Y."/>
            <person name="Liew Y.J."/>
            <person name="Baumgarten S."/>
            <person name="Simakov O."/>
            <person name="Wilson M."/>
            <person name="Piel J."/>
            <person name="Ashoor H."/>
            <person name="Bougouffa S."/>
            <person name="Bajic V.B."/>
            <person name="Ryu T."/>
            <person name="Ravasi T."/>
            <person name="Bayer T."/>
            <person name="Micklem G."/>
            <person name="Kim H."/>
            <person name="Bhak J."/>
            <person name="Lajeunesse T.C."/>
            <person name="Voolstra C.R."/>
        </authorList>
    </citation>
    <scope>NUCLEOTIDE SEQUENCE [LARGE SCALE GENOMIC DNA]</scope>
    <source>
        <strain evidence="3 4">CCMP2467</strain>
    </source>
</reference>
<dbReference type="SUPFAM" id="SSF51206">
    <property type="entry name" value="cAMP-binding domain-like"/>
    <property type="match status" value="1"/>
</dbReference>
<comment type="caution">
    <text evidence="3">The sequence shown here is derived from an EMBL/GenBank/DDBJ whole genome shotgun (WGS) entry which is preliminary data.</text>
</comment>
<name>A0A1Q9EPJ1_SYMMI</name>
<evidence type="ECO:0000259" key="2">
    <source>
        <dbReference type="PROSITE" id="PS50042"/>
    </source>
</evidence>